<dbReference type="NCBIfam" id="TIGR03838">
    <property type="entry name" value="queuosine_YadB"/>
    <property type="match status" value="1"/>
</dbReference>
<dbReference type="InterPro" id="IPR049940">
    <property type="entry name" value="GluQ/Sye"/>
</dbReference>
<dbReference type="NCBIfam" id="NF004314">
    <property type="entry name" value="PRK05710.1-3"/>
    <property type="match status" value="1"/>
</dbReference>
<dbReference type="PANTHER" id="PTHR43311:SF1">
    <property type="entry name" value="GLUTAMYL-Q TRNA(ASP) SYNTHETASE"/>
    <property type="match status" value="1"/>
</dbReference>
<dbReference type="GO" id="GO:0005829">
    <property type="term" value="C:cytosol"/>
    <property type="evidence" value="ECO:0007669"/>
    <property type="project" value="TreeGrafter"/>
</dbReference>
<dbReference type="Pfam" id="PF00749">
    <property type="entry name" value="tRNA-synt_1c"/>
    <property type="match status" value="1"/>
</dbReference>
<keyword evidence="3 7" id="KW-0547">Nucleotide-binding</keyword>
<keyword evidence="6 7" id="KW-0030">Aminoacyl-tRNA synthetase</keyword>
<gene>
    <name evidence="8" type="ORF">CTOB1V02_LOCUS13925</name>
</gene>
<dbReference type="GO" id="GO:0005524">
    <property type="term" value="F:ATP binding"/>
    <property type="evidence" value="ECO:0007669"/>
    <property type="project" value="UniProtKB-KW"/>
</dbReference>
<sequence length="254" mass="28200">PVVACGNRQAVHRGRFAPSPTGPLHQGSLVAAVGSYLCAHKQGGSWLVRIEDLDPPREDPLAADTILRTLEKHALYWDEAVLRQSDRQFVYQETVDTLLQGGLAYYCQCSRKQLQSTAIQGPMGPIYPGTCRNKNLSTGAVRLRTIHESIAFNDARIGHYTQRLATELGDFVIQRRDHWFAYQLAVVVDDAAQGITDIVRGEDLLDNTPRQIYLQHLLGLPTPQYLHLPLNNRGFPPPSCWPGASKKQTGRAPA</sequence>
<dbReference type="GO" id="GO:0004818">
    <property type="term" value="F:glutamate-tRNA ligase activity"/>
    <property type="evidence" value="ECO:0007669"/>
    <property type="project" value="TreeGrafter"/>
</dbReference>
<keyword evidence="4" id="KW-0862">Zinc</keyword>
<dbReference type="AlphaFoldDB" id="A0A7R8WQB4"/>
<evidence type="ECO:0000256" key="3">
    <source>
        <dbReference type="ARBA" id="ARBA00022741"/>
    </source>
</evidence>
<dbReference type="InterPro" id="IPR020058">
    <property type="entry name" value="Glu/Gln-tRNA-synth_Ib_cat-dom"/>
</dbReference>
<dbReference type="Gene3D" id="3.40.50.620">
    <property type="entry name" value="HUPs"/>
    <property type="match status" value="1"/>
</dbReference>
<dbReference type="InterPro" id="IPR000924">
    <property type="entry name" value="Glu/Gln-tRNA-synth"/>
</dbReference>
<evidence type="ECO:0000256" key="5">
    <source>
        <dbReference type="ARBA" id="ARBA00022840"/>
    </source>
</evidence>
<reference evidence="8" key="1">
    <citation type="submission" date="2020-11" db="EMBL/GenBank/DDBJ databases">
        <authorList>
            <person name="Tran Van P."/>
        </authorList>
    </citation>
    <scope>NUCLEOTIDE SEQUENCE</scope>
</reference>
<protein>
    <submittedName>
        <fullName evidence="8">Uncharacterized protein</fullName>
    </submittedName>
</protein>
<dbReference type="Gene3D" id="3.90.800.10">
    <property type="entry name" value="Glutamyl-tRNA Synthetase, Domain 3"/>
    <property type="match status" value="1"/>
</dbReference>
<accession>A0A7R8WQB4</accession>
<dbReference type="OrthoDB" id="10067802at2759"/>
<keyword evidence="2" id="KW-0479">Metal-binding</keyword>
<dbReference type="SUPFAM" id="SSF52374">
    <property type="entry name" value="Nucleotidylyl transferase"/>
    <property type="match status" value="1"/>
</dbReference>
<evidence type="ECO:0000313" key="8">
    <source>
        <dbReference type="EMBL" id="CAD7236110.1"/>
    </source>
</evidence>
<evidence type="ECO:0000256" key="2">
    <source>
        <dbReference type="ARBA" id="ARBA00022723"/>
    </source>
</evidence>
<proteinExistence type="inferred from homology"/>
<organism evidence="8">
    <name type="scientific">Cyprideis torosa</name>
    <dbReference type="NCBI Taxonomy" id="163714"/>
    <lineage>
        <taxon>Eukaryota</taxon>
        <taxon>Metazoa</taxon>
        <taxon>Ecdysozoa</taxon>
        <taxon>Arthropoda</taxon>
        <taxon>Crustacea</taxon>
        <taxon>Oligostraca</taxon>
        <taxon>Ostracoda</taxon>
        <taxon>Podocopa</taxon>
        <taxon>Podocopida</taxon>
        <taxon>Cytherocopina</taxon>
        <taxon>Cytheroidea</taxon>
        <taxon>Cytherideidae</taxon>
        <taxon>Cyprideis</taxon>
    </lineage>
</organism>
<keyword evidence="7" id="KW-0648">Protein biosynthesis</keyword>
<keyword evidence="1 7" id="KW-0436">Ligase</keyword>
<evidence type="ECO:0000256" key="7">
    <source>
        <dbReference type="RuleBase" id="RU363037"/>
    </source>
</evidence>
<dbReference type="PANTHER" id="PTHR43311">
    <property type="entry name" value="GLUTAMATE--TRNA LIGASE"/>
    <property type="match status" value="1"/>
</dbReference>
<dbReference type="EMBL" id="OB676632">
    <property type="protein sequence ID" value="CAD7236110.1"/>
    <property type="molecule type" value="Genomic_DNA"/>
</dbReference>
<comment type="similarity">
    <text evidence="7">Belongs to the class-I aminoacyl-tRNA synthetase family.</text>
</comment>
<evidence type="ECO:0000256" key="4">
    <source>
        <dbReference type="ARBA" id="ARBA00022833"/>
    </source>
</evidence>
<keyword evidence="5 7" id="KW-0067">ATP-binding</keyword>
<evidence type="ECO:0000256" key="6">
    <source>
        <dbReference type="ARBA" id="ARBA00023146"/>
    </source>
</evidence>
<dbReference type="GO" id="GO:0008270">
    <property type="term" value="F:zinc ion binding"/>
    <property type="evidence" value="ECO:0007669"/>
    <property type="project" value="InterPro"/>
</dbReference>
<dbReference type="InterPro" id="IPR022380">
    <property type="entry name" value="Glu-Q_tRNA(Asp)_Synthase"/>
</dbReference>
<dbReference type="InterPro" id="IPR014729">
    <property type="entry name" value="Rossmann-like_a/b/a_fold"/>
</dbReference>
<evidence type="ECO:0000256" key="1">
    <source>
        <dbReference type="ARBA" id="ARBA00022598"/>
    </source>
</evidence>
<dbReference type="PRINTS" id="PR00987">
    <property type="entry name" value="TRNASYNTHGLU"/>
</dbReference>
<dbReference type="GO" id="GO:0006400">
    <property type="term" value="P:tRNA modification"/>
    <property type="evidence" value="ECO:0007669"/>
    <property type="project" value="InterPro"/>
</dbReference>
<name>A0A7R8WQB4_9CRUS</name>
<dbReference type="GO" id="GO:0006424">
    <property type="term" value="P:glutamyl-tRNA aminoacylation"/>
    <property type="evidence" value="ECO:0007669"/>
    <property type="project" value="InterPro"/>
</dbReference>
<feature type="non-terminal residue" evidence="8">
    <location>
        <position position="1"/>
    </location>
</feature>